<evidence type="ECO:0000313" key="2">
    <source>
        <dbReference type="EMBL" id="MBA1141691.1"/>
    </source>
</evidence>
<sequence>MVEWLCPTLSGPLMLSMTRSEALYCYGHNVDRIYLTEGAGGAKPWQSIADSLACAWTVRRTMIDFLARTSYKFTGNAVVTANAFTERGVMQIGAHAMPASRAYKLERRGHLIVILRADGSEFIELEPKATQNVQHHCGADVYAGRFLFRGPDEWAEAWRVKGPRKNYASLSRFRRLDAGDRP</sequence>
<evidence type="ECO:0000313" key="3">
    <source>
        <dbReference type="Proteomes" id="UP000558284"/>
    </source>
</evidence>
<dbReference type="Pfam" id="PF19834">
    <property type="entry name" value="DUF6314"/>
    <property type="match status" value="1"/>
</dbReference>
<comment type="caution">
    <text evidence="2">The sequence shown here is derived from an EMBL/GenBank/DDBJ whole genome shotgun (WGS) entry which is preliminary data.</text>
</comment>
<dbReference type="RefSeq" id="WP_181058574.1">
    <property type="nucleotide sequence ID" value="NZ_JACDTY010000007.1"/>
</dbReference>
<gene>
    <name evidence="2" type="ORF">H0241_15680</name>
</gene>
<keyword evidence="3" id="KW-1185">Reference proteome</keyword>
<dbReference type="AlphaFoldDB" id="A0A838B6T3"/>
<feature type="domain" description="DUF6314" evidence="1">
    <location>
        <begin position="52"/>
        <end position="175"/>
    </location>
</feature>
<organism evidence="2 3">
    <name type="scientific">Mesorhizobium neociceri</name>
    <dbReference type="NCBI Taxonomy" id="1307853"/>
    <lineage>
        <taxon>Bacteria</taxon>
        <taxon>Pseudomonadati</taxon>
        <taxon>Pseudomonadota</taxon>
        <taxon>Alphaproteobacteria</taxon>
        <taxon>Hyphomicrobiales</taxon>
        <taxon>Phyllobacteriaceae</taxon>
        <taxon>Mesorhizobium</taxon>
    </lineage>
</organism>
<dbReference type="EMBL" id="JACDTY010000007">
    <property type="protein sequence ID" value="MBA1141691.1"/>
    <property type="molecule type" value="Genomic_DNA"/>
</dbReference>
<name>A0A838B6T3_9HYPH</name>
<reference evidence="2 3" key="1">
    <citation type="submission" date="2020-07" db="EMBL/GenBank/DDBJ databases">
        <title>Definition of the novel symbiovar canariense within Mesorhizobium novociceri, a new species of genus Mesorhizobium nodulating Cicer canariense in the Caldera de Taburiente National Park (La Palma, Canary Islands).</title>
        <authorList>
            <person name="Leon-Barrios M."/>
            <person name="Perez-Yepez J."/>
            <person name="Flores-Felix J.D."/>
            <person name="Ramirez-Baena M.H."/>
            <person name="Pulido-Suarez L."/>
            <person name="Igual J.M."/>
            <person name="Velazquez E."/>
            <person name="Peix A."/>
        </authorList>
    </citation>
    <scope>NUCLEOTIDE SEQUENCE [LARGE SCALE GENOMIC DNA]</scope>
    <source>
        <strain evidence="2 3">CCANP35</strain>
    </source>
</reference>
<evidence type="ECO:0000259" key="1">
    <source>
        <dbReference type="Pfam" id="PF19834"/>
    </source>
</evidence>
<protein>
    <recommendedName>
        <fullName evidence="1">DUF6314 domain-containing protein</fullName>
    </recommendedName>
</protein>
<accession>A0A838B6T3</accession>
<proteinExistence type="predicted"/>
<dbReference type="InterPro" id="IPR045632">
    <property type="entry name" value="DUF6314"/>
</dbReference>
<dbReference type="Proteomes" id="UP000558284">
    <property type="component" value="Unassembled WGS sequence"/>
</dbReference>